<evidence type="ECO:0000313" key="2">
    <source>
        <dbReference type="RefSeq" id="XP_016452325.1"/>
    </source>
</evidence>
<dbReference type="AlphaFoldDB" id="A0A1S3YJP0"/>
<dbReference type="STRING" id="4097.A0A1S3YJP0"/>
<dbReference type="InterPro" id="IPR052611">
    <property type="entry name" value="Plant_RLK_LysM"/>
</dbReference>
<organism evidence="2">
    <name type="scientific">Nicotiana tabacum</name>
    <name type="common">Common tobacco</name>
    <dbReference type="NCBI Taxonomy" id="4097"/>
    <lineage>
        <taxon>Eukaryota</taxon>
        <taxon>Viridiplantae</taxon>
        <taxon>Streptophyta</taxon>
        <taxon>Embryophyta</taxon>
        <taxon>Tracheophyta</taxon>
        <taxon>Spermatophyta</taxon>
        <taxon>Magnoliopsida</taxon>
        <taxon>eudicotyledons</taxon>
        <taxon>Gunneridae</taxon>
        <taxon>Pentapetalae</taxon>
        <taxon>asterids</taxon>
        <taxon>lamiids</taxon>
        <taxon>Solanales</taxon>
        <taxon>Solanaceae</taxon>
        <taxon>Nicotianoideae</taxon>
        <taxon>Nicotianeae</taxon>
        <taxon>Nicotiana</taxon>
    </lineage>
</organism>
<dbReference type="GO" id="GO:0005524">
    <property type="term" value="F:ATP binding"/>
    <property type="evidence" value="ECO:0007669"/>
    <property type="project" value="InterPro"/>
</dbReference>
<dbReference type="RefSeq" id="XP_016452325.1">
    <property type="nucleotide sequence ID" value="XM_016596839.1"/>
</dbReference>
<dbReference type="Pfam" id="PF07714">
    <property type="entry name" value="PK_Tyr_Ser-Thr"/>
    <property type="match status" value="1"/>
</dbReference>
<dbReference type="SUPFAM" id="SSF56112">
    <property type="entry name" value="Protein kinase-like (PK-like)"/>
    <property type="match status" value="1"/>
</dbReference>
<dbReference type="PaxDb" id="4097-A0A1S3YJP0"/>
<dbReference type="PANTHER" id="PTHR45927:SF6">
    <property type="entry name" value="PROTEIN LYK5"/>
    <property type="match status" value="1"/>
</dbReference>
<dbReference type="InterPro" id="IPR011009">
    <property type="entry name" value="Kinase-like_dom_sf"/>
</dbReference>
<protein>
    <submittedName>
        <fullName evidence="2">Probable receptor-like protein kinase At5g15080</fullName>
    </submittedName>
</protein>
<accession>A0A1S3YJP0</accession>
<dbReference type="OMA" id="HCITEIV"/>
<dbReference type="KEGG" id="nta:107776889"/>
<dbReference type="PANTHER" id="PTHR45927">
    <property type="entry name" value="LYSM-DOMAIN RECEPTOR-LIKE KINASE-RELATED"/>
    <property type="match status" value="1"/>
</dbReference>
<proteinExistence type="predicted"/>
<dbReference type="PROSITE" id="PS50011">
    <property type="entry name" value="PROTEIN_KINASE_DOM"/>
    <property type="match status" value="1"/>
</dbReference>
<evidence type="ECO:0000259" key="1">
    <source>
        <dbReference type="PROSITE" id="PS50011"/>
    </source>
</evidence>
<reference evidence="2" key="1">
    <citation type="submission" date="2025-08" db="UniProtKB">
        <authorList>
            <consortium name="RefSeq"/>
        </authorList>
    </citation>
    <scope>IDENTIFICATION</scope>
</reference>
<dbReference type="InterPro" id="IPR000719">
    <property type="entry name" value="Prot_kinase_dom"/>
</dbReference>
<dbReference type="SMR" id="A0A1S3YJP0"/>
<feature type="domain" description="Protein kinase" evidence="1">
    <location>
        <begin position="1"/>
        <end position="135"/>
    </location>
</feature>
<dbReference type="InterPro" id="IPR001245">
    <property type="entry name" value="Ser-Thr/Tyr_kinase_cat_dom"/>
</dbReference>
<name>A0A1S3YJP0_TOBAC</name>
<dbReference type="Gene3D" id="1.10.510.10">
    <property type="entry name" value="Transferase(Phosphotransferase) domain 1"/>
    <property type="match status" value="1"/>
</dbReference>
<dbReference type="GO" id="GO:0004672">
    <property type="term" value="F:protein kinase activity"/>
    <property type="evidence" value="ECO:0007669"/>
    <property type="project" value="InterPro"/>
</dbReference>
<dbReference type="OrthoDB" id="1286086at2759"/>
<sequence>MIDKDLNIKVFDFGFLTHISDLEDERVYYPLSPDAPEIVRGIRTSKSDVYTFGLLLMELIFQKENMCKPRHRIELDGVDDVRSLLDKSVLQVDYEQAHCITEIVAACLEHDPNARPAMKDVFATLSDLGQESNFVSLLRGFICLNSCFI</sequence>
<gene>
    <name evidence="2" type="primary">LOC107776889</name>
</gene>